<dbReference type="Gene3D" id="2.160.20.120">
    <property type="match status" value="1"/>
</dbReference>
<dbReference type="PANTHER" id="PTHR39200">
    <property type="entry name" value="HYPOTHETICAL EXPORTED PROTEIN"/>
    <property type="match status" value="1"/>
</dbReference>
<accession>A0ABV2TE56</accession>
<reference evidence="2 3" key="1">
    <citation type="submission" date="2024-06" db="EMBL/GenBank/DDBJ databases">
        <title>Chitinophaga defluvii sp. nov., isolated from municipal sewage.</title>
        <authorList>
            <person name="Zhang L."/>
        </authorList>
    </citation>
    <scope>NUCLEOTIDE SEQUENCE [LARGE SCALE GENOMIC DNA]</scope>
    <source>
        <strain evidence="2 3">H8</strain>
    </source>
</reference>
<comment type="caution">
    <text evidence="2">The sequence shown here is derived from an EMBL/GenBank/DDBJ whole genome shotgun (WGS) entry which is preliminary data.</text>
</comment>
<dbReference type="Pfam" id="PF10988">
    <property type="entry name" value="DUF2807"/>
    <property type="match status" value="1"/>
</dbReference>
<keyword evidence="3" id="KW-1185">Reference proteome</keyword>
<dbReference type="Proteomes" id="UP001549749">
    <property type="component" value="Unassembled WGS sequence"/>
</dbReference>
<feature type="domain" description="Putative auto-transporter adhesin head GIN" evidence="1">
    <location>
        <begin position="44"/>
        <end position="227"/>
    </location>
</feature>
<evidence type="ECO:0000313" key="3">
    <source>
        <dbReference type="Proteomes" id="UP001549749"/>
    </source>
</evidence>
<gene>
    <name evidence="2" type="ORF">ABR189_28290</name>
</gene>
<dbReference type="InterPro" id="IPR021255">
    <property type="entry name" value="DUF2807"/>
</dbReference>
<proteinExistence type="predicted"/>
<dbReference type="PANTHER" id="PTHR39200:SF1">
    <property type="entry name" value="AUTO-TRANSPORTER ADHESIN HEAD GIN DOMAIN-CONTAINING PROTEIN-RELATED"/>
    <property type="match status" value="1"/>
</dbReference>
<evidence type="ECO:0000313" key="2">
    <source>
        <dbReference type="EMBL" id="MET7001316.1"/>
    </source>
</evidence>
<dbReference type="RefSeq" id="WP_354663886.1">
    <property type="nucleotide sequence ID" value="NZ_JBEXAC010000003.1"/>
</dbReference>
<name>A0ABV2TE56_9BACT</name>
<sequence>MKVFPAFASLLFFQMFFGTSCDVISDRRVNGSGNVITTERNINAFQRLDLQGSMDVYLTQGPVKPAVIVAEDNIIPFIELIDKGGELEVRFKHDTRINSDKDIKIYLSSPAINEVRLSGSGGIRLENKFSAEGMMQFTSVGSGDISGVINAPQVKASIAGSGNVKLQGETREMDVNIAGSGDYEGGELMAENVTVNIAGSGDAKVHASVKLDARIVGSGDVKYKGTPQISSNIIGSGVVQKND</sequence>
<dbReference type="PROSITE" id="PS51257">
    <property type="entry name" value="PROKAR_LIPOPROTEIN"/>
    <property type="match status" value="1"/>
</dbReference>
<organism evidence="2 3">
    <name type="scientific">Chitinophaga defluvii</name>
    <dbReference type="NCBI Taxonomy" id="3163343"/>
    <lineage>
        <taxon>Bacteria</taxon>
        <taxon>Pseudomonadati</taxon>
        <taxon>Bacteroidota</taxon>
        <taxon>Chitinophagia</taxon>
        <taxon>Chitinophagales</taxon>
        <taxon>Chitinophagaceae</taxon>
        <taxon>Chitinophaga</taxon>
    </lineage>
</organism>
<evidence type="ECO:0000259" key="1">
    <source>
        <dbReference type="Pfam" id="PF10988"/>
    </source>
</evidence>
<protein>
    <submittedName>
        <fullName evidence="2">Head GIN domain-containing protein</fullName>
    </submittedName>
</protein>
<dbReference type="EMBL" id="JBEXAC010000003">
    <property type="protein sequence ID" value="MET7001316.1"/>
    <property type="molecule type" value="Genomic_DNA"/>
</dbReference>